<feature type="domain" description="Nudix hydrolase" evidence="7">
    <location>
        <begin position="5"/>
        <end position="134"/>
    </location>
</feature>
<dbReference type="InterPro" id="IPR033713">
    <property type="entry name" value="NudJ"/>
</dbReference>
<accession>A0A1K1TUU3</accession>
<dbReference type="OrthoDB" id="8594221at2"/>
<dbReference type="EC" id="3.6.1.-" evidence="6"/>
<dbReference type="EMBL" id="FPJW01000001">
    <property type="protein sequence ID" value="SFX03843.1"/>
    <property type="molecule type" value="Genomic_DNA"/>
</dbReference>
<sequence>MSRWTPNSTVATLVFDGERFLLVEELDQMARPGTPVLNQPAGHLELDEDLMTAAERETLEETGWQVKVEAYLGLYINIAPNGITYHRHCFIASPVAEVPNAPLDEGILGPRWMTFAEILAAEAADRLRSPMVRPCCEDFLAGKRYPLELIRDFR</sequence>
<proteinExistence type="inferred from homology"/>
<evidence type="ECO:0000259" key="7">
    <source>
        <dbReference type="PROSITE" id="PS51462"/>
    </source>
</evidence>
<dbReference type="GO" id="GO:0017111">
    <property type="term" value="F:ribonucleoside triphosphate phosphatase activity"/>
    <property type="evidence" value="ECO:0007669"/>
    <property type="project" value="InterPro"/>
</dbReference>
<dbReference type="PANTHER" id="PTHR43222:SF11">
    <property type="entry name" value="PHOSPHATASE NUDJ"/>
    <property type="match status" value="1"/>
</dbReference>
<keyword evidence="5 6" id="KW-0378">Hydrolase</keyword>
<dbReference type="STRING" id="1122209.SAMN02745752_00305"/>
<dbReference type="PROSITE" id="PS00893">
    <property type="entry name" value="NUDIX_BOX"/>
    <property type="match status" value="1"/>
</dbReference>
<dbReference type="Gene3D" id="3.90.79.10">
    <property type="entry name" value="Nucleoside Triphosphate Pyrophosphohydrolase"/>
    <property type="match status" value="1"/>
</dbReference>
<evidence type="ECO:0000256" key="3">
    <source>
        <dbReference type="ARBA" id="ARBA00011245"/>
    </source>
</evidence>
<dbReference type="PROSITE" id="PS51462">
    <property type="entry name" value="NUDIX"/>
    <property type="match status" value="1"/>
</dbReference>
<dbReference type="InterPro" id="IPR000086">
    <property type="entry name" value="NUDIX_hydrolase_dom"/>
</dbReference>
<dbReference type="RefSeq" id="WP_072324540.1">
    <property type="nucleotide sequence ID" value="NZ_FPJW01000001.1"/>
</dbReference>
<name>A0A1K1TUU3_9GAMM</name>
<evidence type="ECO:0000256" key="4">
    <source>
        <dbReference type="ARBA" id="ARBA00015552"/>
    </source>
</evidence>
<dbReference type="InterPro" id="IPR020084">
    <property type="entry name" value="NUDIX_hydrolase_CS"/>
</dbReference>
<keyword evidence="6" id="KW-0460">Magnesium</keyword>
<dbReference type="PANTHER" id="PTHR43222">
    <property type="entry name" value="NUDIX HYDROLASE 23"/>
    <property type="match status" value="1"/>
</dbReference>
<dbReference type="Proteomes" id="UP000182350">
    <property type="component" value="Unassembled WGS sequence"/>
</dbReference>
<evidence type="ECO:0000256" key="1">
    <source>
        <dbReference type="ARBA" id="ARBA00001946"/>
    </source>
</evidence>
<evidence type="ECO:0000313" key="9">
    <source>
        <dbReference type="Proteomes" id="UP000182350"/>
    </source>
</evidence>
<dbReference type="AlphaFoldDB" id="A0A1K1TUU3"/>
<dbReference type="Pfam" id="PF00293">
    <property type="entry name" value="NUDIX"/>
    <property type="match status" value="1"/>
</dbReference>
<comment type="cofactor">
    <cofactor evidence="1 6">
        <name>Mg(2+)</name>
        <dbReference type="ChEBI" id="CHEBI:18420"/>
    </cofactor>
</comment>
<dbReference type="GO" id="GO:0004787">
    <property type="term" value="F:thiamine diphosphate phosphatase activity"/>
    <property type="evidence" value="ECO:0007669"/>
    <property type="project" value="InterPro"/>
</dbReference>
<keyword evidence="9" id="KW-1185">Reference proteome</keyword>
<reference evidence="8 9" key="1">
    <citation type="submission" date="2016-11" db="EMBL/GenBank/DDBJ databases">
        <authorList>
            <person name="Jaros S."/>
            <person name="Januszkiewicz K."/>
            <person name="Wedrychowicz H."/>
        </authorList>
    </citation>
    <scope>NUCLEOTIDE SEQUENCE [LARGE SCALE GENOMIC DNA]</scope>
    <source>
        <strain evidence="8 9">DSM 21637</strain>
    </source>
</reference>
<evidence type="ECO:0000256" key="6">
    <source>
        <dbReference type="RuleBase" id="RU364043"/>
    </source>
</evidence>
<dbReference type="CDD" id="cd03675">
    <property type="entry name" value="NUDIX_Hydrolase"/>
    <property type="match status" value="1"/>
</dbReference>
<comment type="subunit">
    <text evidence="3 6">Monomer.</text>
</comment>
<gene>
    <name evidence="6" type="primary">nudJ</name>
    <name evidence="8" type="ORF">SAMN02745752_00305</name>
</gene>
<dbReference type="SUPFAM" id="SSF55811">
    <property type="entry name" value="Nudix"/>
    <property type="match status" value="1"/>
</dbReference>
<protein>
    <recommendedName>
        <fullName evidence="4 6">Phosphatase NudJ</fullName>
        <ecNumber evidence="6">3.6.1.-</ecNumber>
    </recommendedName>
</protein>
<organism evidence="8 9">
    <name type="scientific">Marinospirillum alkaliphilum DSM 21637</name>
    <dbReference type="NCBI Taxonomy" id="1122209"/>
    <lineage>
        <taxon>Bacteria</taxon>
        <taxon>Pseudomonadati</taxon>
        <taxon>Pseudomonadota</taxon>
        <taxon>Gammaproteobacteria</taxon>
        <taxon>Oceanospirillales</taxon>
        <taxon>Oceanospirillaceae</taxon>
        <taxon>Marinospirillum</taxon>
    </lineage>
</organism>
<evidence type="ECO:0000256" key="5">
    <source>
        <dbReference type="ARBA" id="ARBA00022801"/>
    </source>
</evidence>
<dbReference type="GO" id="GO:0017110">
    <property type="term" value="F:nucleoside diphosphate phosphatase activity"/>
    <property type="evidence" value="ECO:0007669"/>
    <property type="project" value="InterPro"/>
</dbReference>
<evidence type="ECO:0000256" key="2">
    <source>
        <dbReference type="ARBA" id="ARBA00007608"/>
    </source>
</evidence>
<dbReference type="InterPro" id="IPR015797">
    <property type="entry name" value="NUDIX_hydrolase-like_dom_sf"/>
</dbReference>
<comment type="similarity">
    <text evidence="2 6">Belongs to the Nudix hydrolase family. NudJ subfamily.</text>
</comment>
<evidence type="ECO:0000313" key="8">
    <source>
        <dbReference type="EMBL" id="SFX03843.1"/>
    </source>
</evidence>